<dbReference type="InterPro" id="IPR011059">
    <property type="entry name" value="Metal-dep_hydrolase_composite"/>
</dbReference>
<organism evidence="9 10">
    <name type="scientific">Rhizobium mesoamericanum STM3625</name>
    <dbReference type="NCBI Taxonomy" id="1211777"/>
    <lineage>
        <taxon>Bacteria</taxon>
        <taxon>Pseudomonadati</taxon>
        <taxon>Pseudomonadota</taxon>
        <taxon>Alphaproteobacteria</taxon>
        <taxon>Hyphomicrobiales</taxon>
        <taxon>Rhizobiaceae</taxon>
        <taxon>Rhizobium/Agrobacterium group</taxon>
        <taxon>Rhizobium</taxon>
    </lineage>
</organism>
<evidence type="ECO:0000256" key="3">
    <source>
        <dbReference type="ARBA" id="ARBA00022801"/>
    </source>
</evidence>
<dbReference type="InterPro" id="IPR032466">
    <property type="entry name" value="Metal_Hydrolase"/>
</dbReference>
<dbReference type="HOGENOM" id="CLU_027935_0_0_5"/>
<dbReference type="Pfam" id="PF13382">
    <property type="entry name" value="Adenine_deam_C"/>
    <property type="match status" value="1"/>
</dbReference>
<dbReference type="AlphaFoldDB" id="K0PYM8"/>
<keyword evidence="3 6" id="KW-0378">Hydrolase</keyword>
<evidence type="ECO:0000313" key="9">
    <source>
        <dbReference type="EMBL" id="CCM76547.1"/>
    </source>
</evidence>
<dbReference type="EC" id="3.5.4.2" evidence="2 6"/>
<dbReference type="PANTHER" id="PTHR11113">
    <property type="entry name" value="N-ACETYLGLUCOSAMINE-6-PHOSPHATE DEACETYLASE"/>
    <property type="match status" value="1"/>
</dbReference>
<dbReference type="CDD" id="cd01295">
    <property type="entry name" value="AdeC"/>
    <property type="match status" value="1"/>
</dbReference>
<dbReference type="InterPro" id="IPR006680">
    <property type="entry name" value="Amidohydro-rel"/>
</dbReference>
<dbReference type="InterPro" id="IPR026912">
    <property type="entry name" value="Adenine_deam_C"/>
</dbReference>
<evidence type="ECO:0000256" key="2">
    <source>
        <dbReference type="ARBA" id="ARBA00012782"/>
    </source>
</evidence>
<dbReference type="RefSeq" id="WP_007533963.1">
    <property type="nucleotide sequence ID" value="NZ_HF536772.1"/>
</dbReference>
<sequence>MTAKLERLIDQGTGRLPADIVLKGGRFFDLVTGELVASDVAISQDRVVGTCGNYAGETEIDISGKIVVPGFIDTHLHIESSLVTPHEFDRCVLPYGVTTAICDPHEIANVLGTEGIQYFLDSSLETIMDIRVQLSSCVPATHLETSGADLPIERLLPFRHHPKVIGLAEFMNFPGVIHKDPICMAKLDAFQGQHIDGHAPLLSGNELNGYLAAGIRTEHECTSADEALEKIRKGMHILVREGSVSKDLASLMPIITERLSPHLSLCTDDRNPLDIAEQGHLDYMVRTAIKNGVEPLAIYRAASISAARAFGLRDRGLVAPGWRADLVVIDSLENCRAALVFAAGRRVTAELFATRKPVEPVGLDSIKARPVTAAQFGVPVADGETPVIGVTPGKIITEHRRYRLPVKGNQTDVDLGNDIIKVAVIERHGKNGNHANGFVQGFGLKKGAIASTVGHDSHNICVVGVSEDDMALAANRLGEIKGGFVVVEDGKVTGEIALPVAGLMSLEPYETVRDTLHRLRKSAYALGTTLEEPFLQVAFLPLPVIPHLKISDRGMVDVDEFALIG</sequence>
<dbReference type="eggNOG" id="COG1001">
    <property type="taxonomic scope" value="Bacteria"/>
</dbReference>
<feature type="domain" description="Adenine deaminase C-terminal" evidence="8">
    <location>
        <begin position="395"/>
        <end position="561"/>
    </location>
</feature>
<proteinExistence type="inferred from homology"/>
<comment type="caution">
    <text evidence="9">The sequence shown here is derived from an EMBL/GenBank/DDBJ whole genome shotgun (WGS) entry which is preliminary data.</text>
</comment>
<protein>
    <recommendedName>
        <fullName evidence="2 6">Adenine deaminase</fullName>
        <shortName evidence="6">Adenase</shortName>
        <shortName evidence="6">Adenine aminase</shortName>
        <ecNumber evidence="2 6">3.5.4.2</ecNumber>
    </recommendedName>
</protein>
<evidence type="ECO:0000259" key="8">
    <source>
        <dbReference type="Pfam" id="PF13382"/>
    </source>
</evidence>
<comment type="cofactor">
    <cofactor evidence="6">
        <name>Mn(2+)</name>
        <dbReference type="ChEBI" id="CHEBI:29035"/>
    </cofactor>
</comment>
<dbReference type="GO" id="GO:0006146">
    <property type="term" value="P:adenine catabolic process"/>
    <property type="evidence" value="ECO:0007669"/>
    <property type="project" value="InterPro"/>
</dbReference>
<evidence type="ECO:0000313" key="10">
    <source>
        <dbReference type="Proteomes" id="UP000009319"/>
    </source>
</evidence>
<dbReference type="SUPFAM" id="SSF51338">
    <property type="entry name" value="Composite domain of metallo-dependent hydrolases"/>
    <property type="match status" value="1"/>
</dbReference>
<dbReference type="EMBL" id="CANI01000024">
    <property type="protein sequence ID" value="CCM76547.1"/>
    <property type="molecule type" value="Genomic_DNA"/>
</dbReference>
<dbReference type="PANTHER" id="PTHR11113:SF2">
    <property type="entry name" value="ADENINE DEAMINASE"/>
    <property type="match status" value="1"/>
</dbReference>
<evidence type="ECO:0000256" key="1">
    <source>
        <dbReference type="ARBA" id="ARBA00006773"/>
    </source>
</evidence>
<dbReference type="InterPro" id="IPR006679">
    <property type="entry name" value="Adenine_deam"/>
</dbReference>
<dbReference type="STRING" id="1211777.BN77_3566"/>
<comment type="catalytic activity">
    <reaction evidence="5 6">
        <text>adenine + H2O + H(+) = hypoxanthine + NH4(+)</text>
        <dbReference type="Rhea" id="RHEA:23688"/>
        <dbReference type="ChEBI" id="CHEBI:15377"/>
        <dbReference type="ChEBI" id="CHEBI:15378"/>
        <dbReference type="ChEBI" id="CHEBI:16708"/>
        <dbReference type="ChEBI" id="CHEBI:17368"/>
        <dbReference type="ChEBI" id="CHEBI:28938"/>
        <dbReference type="EC" id="3.5.4.2"/>
    </reaction>
</comment>
<feature type="domain" description="Amidohydrolase-related" evidence="7">
    <location>
        <begin position="66"/>
        <end position="344"/>
    </location>
</feature>
<reference evidence="9 10" key="1">
    <citation type="journal article" date="2013" name="Genome Announc.">
        <title>Draft Genome Sequence of Rhizobium mesoamericanum STM3625, a Nitrogen-Fixing Symbiont of Mimosa pudica Isolated in French Guiana (South America).</title>
        <authorList>
            <person name="Moulin L."/>
            <person name="Mornico D."/>
            <person name="Melkonian R."/>
            <person name="Klonowska A."/>
        </authorList>
    </citation>
    <scope>NUCLEOTIDE SEQUENCE [LARGE SCALE GENOMIC DNA]</scope>
    <source>
        <strain evidence="9 10">STM3625</strain>
    </source>
</reference>
<dbReference type="HAMAP" id="MF_01518">
    <property type="entry name" value="Adenine_deamin"/>
    <property type="match status" value="1"/>
</dbReference>
<evidence type="ECO:0000256" key="6">
    <source>
        <dbReference type="HAMAP-Rule" id="MF_01518"/>
    </source>
</evidence>
<evidence type="ECO:0000256" key="4">
    <source>
        <dbReference type="ARBA" id="ARBA00023211"/>
    </source>
</evidence>
<accession>K0PYM8</accession>
<dbReference type="GO" id="GO:0000034">
    <property type="term" value="F:adenine deaminase activity"/>
    <property type="evidence" value="ECO:0007669"/>
    <property type="project" value="UniProtKB-UniRule"/>
</dbReference>
<name>K0PYM8_9HYPH</name>
<dbReference type="NCBIfam" id="TIGR01178">
    <property type="entry name" value="ade"/>
    <property type="match status" value="1"/>
</dbReference>
<dbReference type="Gene3D" id="3.20.20.140">
    <property type="entry name" value="Metal-dependent hydrolases"/>
    <property type="match status" value="1"/>
</dbReference>
<gene>
    <name evidence="6 9" type="primary">ade</name>
    <name evidence="9" type="ORF">BN77_3566</name>
</gene>
<dbReference type="Gene3D" id="2.30.40.10">
    <property type="entry name" value="Urease, subunit C, domain 1"/>
    <property type="match status" value="1"/>
</dbReference>
<evidence type="ECO:0000259" key="7">
    <source>
        <dbReference type="Pfam" id="PF01979"/>
    </source>
</evidence>
<keyword evidence="10" id="KW-1185">Reference proteome</keyword>
<dbReference type="SUPFAM" id="SSF51556">
    <property type="entry name" value="Metallo-dependent hydrolases"/>
    <property type="match status" value="1"/>
</dbReference>
<comment type="similarity">
    <text evidence="1 6">Belongs to the metallo-dependent hydrolases superfamily. Adenine deaminase family.</text>
</comment>
<dbReference type="Pfam" id="PF01979">
    <property type="entry name" value="Amidohydro_1"/>
    <property type="match status" value="1"/>
</dbReference>
<dbReference type="Proteomes" id="UP000009319">
    <property type="component" value="Unassembled WGS sequence"/>
</dbReference>
<keyword evidence="4 6" id="KW-0464">Manganese</keyword>
<evidence type="ECO:0000256" key="5">
    <source>
        <dbReference type="ARBA" id="ARBA00047720"/>
    </source>
</evidence>